<evidence type="ECO:0000313" key="2">
    <source>
        <dbReference type="Proteomes" id="UP001165960"/>
    </source>
</evidence>
<sequence length="184" mass="20662">MWQAQILSSLTCSEHNWSYAAAKNALLYKFGSISWVTERKNEFLIISFKKDKTIADFADWFYLEAQILMGSGLLTVHDVHIALHAAVKPYEVLYHTLMPAFQDNCTLDGMVWYLRQCGNTFGLPNVRTKPCPAANFLGYLEVAPALTSLCPRLISPRWYVIAAIGRATTLPTVTQRLASICCLP</sequence>
<organism evidence="1 2">
    <name type="scientific">Entomophthora muscae</name>
    <dbReference type="NCBI Taxonomy" id="34485"/>
    <lineage>
        <taxon>Eukaryota</taxon>
        <taxon>Fungi</taxon>
        <taxon>Fungi incertae sedis</taxon>
        <taxon>Zoopagomycota</taxon>
        <taxon>Entomophthoromycotina</taxon>
        <taxon>Entomophthoromycetes</taxon>
        <taxon>Entomophthorales</taxon>
        <taxon>Entomophthoraceae</taxon>
        <taxon>Entomophthora</taxon>
    </lineage>
</organism>
<name>A0ACC2TLB8_9FUNG</name>
<accession>A0ACC2TLB8</accession>
<gene>
    <name evidence="1" type="ORF">DSO57_1035984</name>
</gene>
<dbReference type="EMBL" id="QTSX02002462">
    <property type="protein sequence ID" value="KAJ9075454.1"/>
    <property type="molecule type" value="Genomic_DNA"/>
</dbReference>
<evidence type="ECO:0000313" key="1">
    <source>
        <dbReference type="EMBL" id="KAJ9075454.1"/>
    </source>
</evidence>
<keyword evidence="2" id="KW-1185">Reference proteome</keyword>
<dbReference type="Proteomes" id="UP001165960">
    <property type="component" value="Unassembled WGS sequence"/>
</dbReference>
<reference evidence="1" key="1">
    <citation type="submission" date="2022-04" db="EMBL/GenBank/DDBJ databases">
        <title>Genome of the entomopathogenic fungus Entomophthora muscae.</title>
        <authorList>
            <person name="Elya C."/>
            <person name="Lovett B.R."/>
            <person name="Lee E."/>
            <person name="Macias A.M."/>
            <person name="Hajek A.E."/>
            <person name="De Bivort B.L."/>
            <person name="Kasson M.T."/>
            <person name="De Fine Licht H.H."/>
            <person name="Stajich J.E."/>
        </authorList>
    </citation>
    <scope>NUCLEOTIDE SEQUENCE</scope>
    <source>
        <strain evidence="1">Berkeley</strain>
    </source>
</reference>
<protein>
    <submittedName>
        <fullName evidence="1">Uncharacterized protein</fullName>
    </submittedName>
</protein>
<proteinExistence type="predicted"/>
<comment type="caution">
    <text evidence="1">The sequence shown here is derived from an EMBL/GenBank/DDBJ whole genome shotgun (WGS) entry which is preliminary data.</text>
</comment>